<comment type="subcellular location">
    <subcellularLocation>
        <location evidence="1 10">Cell inner membrane</location>
    </subcellularLocation>
</comment>
<sequence>MALKVPAKGVALVAVLWLLALLSLMAAALTTTSRLEGQLTLNQDQTVRGQALAEGAIRLAMVNLLQPATQQPWLADGGIQQISLNQQQVELAISDERGKVDINNATPELLTQLLLAAGADEQEVQLVDVILDWRDGDDLVSLHGAEDADYAAAGLDYGAKDAPFQSLDELDLLLGMPAALAQRLKPALTVMTHASTVNPLYAPPLVLLALAGGDQTLVDNYVQERRRSHQQHVTPPVFPLDSPLLAKGSSTGLYYSISAQSWVDDQRPYAMTVLVKRQGRFPDMPFDILSQGRTPPWPGGGS</sequence>
<keyword evidence="5 10" id="KW-0997">Cell inner membrane</keyword>
<evidence type="ECO:0000256" key="10">
    <source>
        <dbReference type="PIRNR" id="PIRNR002786"/>
    </source>
</evidence>
<dbReference type="Gene3D" id="1.10.40.60">
    <property type="entry name" value="EpsJ-like"/>
    <property type="match status" value="1"/>
</dbReference>
<evidence type="ECO:0000313" key="13">
    <source>
        <dbReference type="Proteomes" id="UP000006755"/>
    </source>
</evidence>
<evidence type="ECO:0000256" key="9">
    <source>
        <dbReference type="ARBA" id="ARBA00023136"/>
    </source>
</evidence>
<proteinExistence type="inferred from homology"/>
<dbReference type="AlphaFoldDB" id="K2JNA5"/>
<name>K2JNA5_9GAMM</name>
<dbReference type="InterPro" id="IPR005628">
    <property type="entry name" value="GspK"/>
</dbReference>
<reference evidence="12 13" key="1">
    <citation type="journal article" date="2012" name="J. Bacteriol.">
        <title>Genome Sequence of Gallaecimonas xiamenensis Type Strain 3-C-1.</title>
        <authorList>
            <person name="Lai Q."/>
            <person name="Wang L."/>
            <person name="Wang W."/>
            <person name="Shao Z."/>
        </authorList>
    </citation>
    <scope>NUCLEOTIDE SEQUENCE [LARGE SCALE GENOMIC DNA]</scope>
    <source>
        <strain evidence="12 13">3-C-1</strain>
    </source>
</reference>
<dbReference type="eggNOG" id="COG3156">
    <property type="taxonomic scope" value="Bacteria"/>
</dbReference>
<keyword evidence="13" id="KW-1185">Reference proteome</keyword>
<evidence type="ECO:0000256" key="6">
    <source>
        <dbReference type="ARBA" id="ARBA00022692"/>
    </source>
</evidence>
<evidence type="ECO:0000259" key="11">
    <source>
        <dbReference type="Pfam" id="PF21687"/>
    </source>
</evidence>
<evidence type="ECO:0000256" key="4">
    <source>
        <dbReference type="ARBA" id="ARBA00022475"/>
    </source>
</evidence>
<comment type="similarity">
    <text evidence="2 10">Belongs to the GSP K family.</text>
</comment>
<evidence type="ECO:0000256" key="7">
    <source>
        <dbReference type="ARBA" id="ARBA00022927"/>
    </source>
</evidence>
<evidence type="ECO:0000256" key="3">
    <source>
        <dbReference type="ARBA" id="ARBA00022448"/>
    </source>
</evidence>
<evidence type="ECO:0000313" key="12">
    <source>
        <dbReference type="EMBL" id="EKE75972.1"/>
    </source>
</evidence>
<accession>K2JNA5</accession>
<dbReference type="GO" id="GO:0005886">
    <property type="term" value="C:plasma membrane"/>
    <property type="evidence" value="ECO:0007669"/>
    <property type="project" value="UniProtKB-SubCell"/>
</dbReference>
<protein>
    <recommendedName>
        <fullName evidence="10">Type II secretion system protein K</fullName>
    </recommendedName>
</protein>
<comment type="caution">
    <text evidence="12">The sequence shown here is derived from an EMBL/GenBank/DDBJ whole genome shotgun (WGS) entry which is preliminary data.</text>
</comment>
<organism evidence="12 13">
    <name type="scientific">Gallaecimonas xiamenensis 3-C-1</name>
    <dbReference type="NCBI Taxonomy" id="745411"/>
    <lineage>
        <taxon>Bacteria</taxon>
        <taxon>Pseudomonadati</taxon>
        <taxon>Pseudomonadota</taxon>
        <taxon>Gammaproteobacteria</taxon>
        <taxon>Enterobacterales</taxon>
        <taxon>Gallaecimonadaceae</taxon>
        <taxon>Gallaecimonas</taxon>
    </lineage>
</organism>
<keyword evidence="6" id="KW-0812">Transmembrane</keyword>
<gene>
    <name evidence="12" type="ORF">B3C1_05917</name>
</gene>
<dbReference type="Proteomes" id="UP000006755">
    <property type="component" value="Unassembled WGS sequence"/>
</dbReference>
<dbReference type="RefSeq" id="WP_008483562.1">
    <property type="nucleotide sequence ID" value="NZ_AMRI01000006.1"/>
</dbReference>
<evidence type="ECO:0000256" key="1">
    <source>
        <dbReference type="ARBA" id="ARBA00004533"/>
    </source>
</evidence>
<dbReference type="PANTHER" id="PTHR38831">
    <property type="entry name" value="TYPE II SECRETION SYSTEM PROTEIN K"/>
    <property type="match status" value="1"/>
</dbReference>
<dbReference type="STRING" id="745411.B3C1_05917"/>
<dbReference type="InterPro" id="IPR038072">
    <property type="entry name" value="GspK_central_sf"/>
</dbReference>
<dbReference type="PANTHER" id="PTHR38831:SF2">
    <property type="entry name" value="TYPE II SECRETION SYSTEM PROTEIN K"/>
    <property type="match status" value="1"/>
</dbReference>
<dbReference type="InterPro" id="IPR049031">
    <property type="entry name" value="T2SSK_SAM-like_1st"/>
</dbReference>
<dbReference type="GO" id="GO:0009306">
    <property type="term" value="P:protein secretion"/>
    <property type="evidence" value="ECO:0007669"/>
    <property type="project" value="InterPro"/>
</dbReference>
<keyword evidence="7" id="KW-0653">Protein transport</keyword>
<feature type="domain" description="T2SS protein K first SAM-like" evidence="11">
    <location>
        <begin position="101"/>
        <end position="191"/>
    </location>
</feature>
<keyword evidence="9 10" id="KW-0472">Membrane</keyword>
<dbReference type="PIRSF" id="PIRSF002786">
    <property type="entry name" value="XcpX"/>
    <property type="match status" value="1"/>
</dbReference>
<keyword evidence="8" id="KW-1133">Transmembrane helix</keyword>
<evidence type="ECO:0000256" key="5">
    <source>
        <dbReference type="ARBA" id="ARBA00022519"/>
    </source>
</evidence>
<dbReference type="EMBL" id="AMRI01000006">
    <property type="protein sequence ID" value="EKE75972.1"/>
    <property type="molecule type" value="Genomic_DNA"/>
</dbReference>
<dbReference type="Pfam" id="PF21687">
    <property type="entry name" value="T2SSK_1st"/>
    <property type="match status" value="1"/>
</dbReference>
<keyword evidence="4 10" id="KW-1003">Cell membrane</keyword>
<dbReference type="OrthoDB" id="9181871at2"/>
<evidence type="ECO:0000256" key="2">
    <source>
        <dbReference type="ARBA" id="ARBA00007246"/>
    </source>
</evidence>
<evidence type="ECO:0000256" key="8">
    <source>
        <dbReference type="ARBA" id="ARBA00022989"/>
    </source>
</evidence>
<dbReference type="SUPFAM" id="SSF158544">
    <property type="entry name" value="GspK insert domain-like"/>
    <property type="match status" value="1"/>
</dbReference>
<keyword evidence="3 10" id="KW-0813">Transport</keyword>